<sequence>MLIDKLWELQELQLDYRRKERLLEESNLSSLLSHKIDETEQQLAGLREQLETFRADEVRIGEKLDDLSAKVHEAGAKLGKEEMSEDKVQKLEEKMKKLTLEKEKVEDAQGRNFHDRQDVEDQTRASELLAEKLRKELESIPQLNATSRAAVKKSLPTLRKEIENRKAKLPLKAKLIFESLSEKFSGAPVARVASSTCDYCHVRLPQKTLFSLRNVEGRSGDAEELIRCEICGKILYAGIKDRE</sequence>
<name>A0A398CYA2_9BACT</name>
<accession>A0A398CYA2</accession>
<evidence type="ECO:0000313" key="2">
    <source>
        <dbReference type="EMBL" id="RIE06229.1"/>
    </source>
</evidence>
<evidence type="ECO:0008006" key="4">
    <source>
        <dbReference type="Google" id="ProtNLM"/>
    </source>
</evidence>
<dbReference type="OrthoDB" id="9784388at2"/>
<feature type="coiled-coil region" evidence="1">
    <location>
        <begin position="9"/>
        <end position="56"/>
    </location>
</feature>
<feature type="coiled-coil region" evidence="1">
    <location>
        <begin position="81"/>
        <end position="136"/>
    </location>
</feature>
<evidence type="ECO:0000313" key="3">
    <source>
        <dbReference type="Proteomes" id="UP000266328"/>
    </source>
</evidence>
<reference evidence="2 3" key="1">
    <citation type="submission" date="2018-09" db="EMBL/GenBank/DDBJ databases">
        <title>Discovery and Ecogenomic Context for Candidatus Cryosericales, a Global Caldiserica Order Active in Thawing Permafrost.</title>
        <authorList>
            <person name="Martinez M.A."/>
            <person name="Woodcroft B.J."/>
            <person name="Ignacio Espinoza J.C."/>
            <person name="Zayed A."/>
            <person name="Singleton C.M."/>
            <person name="Boyd J."/>
            <person name="Li Y.-F."/>
            <person name="Purvine S."/>
            <person name="Maughan H."/>
            <person name="Hodgkins S.B."/>
            <person name="Anderson D."/>
            <person name="Sederholm M."/>
            <person name="Temperton B."/>
            <person name="Saleska S.R."/>
            <person name="Tyson G.W."/>
            <person name="Rich V.I."/>
        </authorList>
    </citation>
    <scope>NUCLEOTIDE SEQUENCE [LARGE SCALE GENOMIC DNA]</scope>
    <source>
        <strain evidence="2 3">SMC7</strain>
    </source>
</reference>
<keyword evidence="3" id="KW-1185">Reference proteome</keyword>
<dbReference type="Gene3D" id="1.10.287.1490">
    <property type="match status" value="1"/>
</dbReference>
<evidence type="ECO:0000256" key="1">
    <source>
        <dbReference type="SAM" id="Coils"/>
    </source>
</evidence>
<protein>
    <recommendedName>
        <fullName evidence="4">C4-type zinc ribbon domain-containing protein</fullName>
    </recommendedName>
</protein>
<gene>
    <name evidence="2" type="ORF">SMC7_03640</name>
</gene>
<keyword evidence="1" id="KW-0175">Coiled coil</keyword>
<dbReference type="AlphaFoldDB" id="A0A398CYA2"/>
<dbReference type="RefSeq" id="WP_119089004.1">
    <property type="nucleotide sequence ID" value="NZ_QXIS01000020.1"/>
</dbReference>
<dbReference type="EMBL" id="QXIS01000020">
    <property type="protein sequence ID" value="RIE06229.1"/>
    <property type="molecule type" value="Genomic_DNA"/>
</dbReference>
<dbReference type="Proteomes" id="UP000266328">
    <property type="component" value="Unassembled WGS sequence"/>
</dbReference>
<proteinExistence type="predicted"/>
<comment type="caution">
    <text evidence="2">The sequence shown here is derived from an EMBL/GenBank/DDBJ whole genome shotgun (WGS) entry which is preliminary data.</text>
</comment>
<organism evidence="2 3">
    <name type="scientific">Candidatus Cryosericum terrychapinii</name>
    <dbReference type="NCBI Taxonomy" id="2290919"/>
    <lineage>
        <taxon>Bacteria</taxon>
        <taxon>Pseudomonadati</taxon>
        <taxon>Caldisericota/Cryosericota group</taxon>
        <taxon>Candidatus Cryosericota</taxon>
        <taxon>Candidatus Cryosericia</taxon>
        <taxon>Candidatus Cryosericales</taxon>
        <taxon>Candidatus Cryosericaceae</taxon>
        <taxon>Candidatus Cryosericum</taxon>
    </lineage>
</organism>